<feature type="compositionally biased region" description="Basic and acidic residues" evidence="1">
    <location>
        <begin position="55"/>
        <end position="70"/>
    </location>
</feature>
<name>A0AAV7PGU3_PLEWA</name>
<protein>
    <submittedName>
        <fullName evidence="2">Uncharacterized protein</fullName>
    </submittedName>
</protein>
<evidence type="ECO:0000313" key="3">
    <source>
        <dbReference type="Proteomes" id="UP001066276"/>
    </source>
</evidence>
<feature type="compositionally biased region" description="Basic residues" evidence="1">
    <location>
        <begin position="71"/>
        <end position="90"/>
    </location>
</feature>
<feature type="region of interest" description="Disordered" evidence="1">
    <location>
        <begin position="138"/>
        <end position="185"/>
    </location>
</feature>
<reference evidence="2" key="1">
    <citation type="journal article" date="2022" name="bioRxiv">
        <title>Sequencing and chromosome-scale assembly of the giantPleurodeles waltlgenome.</title>
        <authorList>
            <person name="Brown T."/>
            <person name="Elewa A."/>
            <person name="Iarovenko S."/>
            <person name="Subramanian E."/>
            <person name="Araus A.J."/>
            <person name="Petzold A."/>
            <person name="Susuki M."/>
            <person name="Suzuki K.-i.T."/>
            <person name="Hayashi T."/>
            <person name="Toyoda A."/>
            <person name="Oliveira C."/>
            <person name="Osipova E."/>
            <person name="Leigh N.D."/>
            <person name="Simon A."/>
            <person name="Yun M.H."/>
        </authorList>
    </citation>
    <scope>NUCLEOTIDE SEQUENCE</scope>
    <source>
        <strain evidence="2">20211129_DDA</strain>
        <tissue evidence="2">Liver</tissue>
    </source>
</reference>
<dbReference type="Proteomes" id="UP001066276">
    <property type="component" value="Chromosome 7"/>
</dbReference>
<proteinExistence type="predicted"/>
<gene>
    <name evidence="2" type="ORF">NDU88_005926</name>
</gene>
<dbReference type="EMBL" id="JANPWB010000011">
    <property type="protein sequence ID" value="KAJ1127527.1"/>
    <property type="molecule type" value="Genomic_DNA"/>
</dbReference>
<accession>A0AAV7PGU3</accession>
<feature type="region of interest" description="Disordered" evidence="1">
    <location>
        <begin position="32"/>
        <end position="120"/>
    </location>
</feature>
<comment type="caution">
    <text evidence="2">The sequence shown here is derived from an EMBL/GenBank/DDBJ whole genome shotgun (WGS) entry which is preliminary data.</text>
</comment>
<evidence type="ECO:0000256" key="1">
    <source>
        <dbReference type="SAM" id="MobiDB-lite"/>
    </source>
</evidence>
<evidence type="ECO:0000313" key="2">
    <source>
        <dbReference type="EMBL" id="KAJ1127527.1"/>
    </source>
</evidence>
<sequence length="238" mass="26022">MEEVDVGDHHDDLERMLAQMRAEALKRGKDWLRGKMEESGPEGVVPQLSDQNAPSREDAGDPGSEVDHTHKPSKRQRSVGKPAKKVVKKPKGPDRSTAPPPDLEAPESGSTHTPTEGEHLSAIIKECLKSITPLLLKGGGTGPNLDCAGKGRSQENLSKGQGPGLHTEGNERAHSGDPTPACGVASKEIEPLEWLDLTVCDKKDEDRCERKRTGKERNFENWLDAFRIMACVKVEKFP</sequence>
<organism evidence="2 3">
    <name type="scientific">Pleurodeles waltl</name>
    <name type="common">Iberian ribbed newt</name>
    <dbReference type="NCBI Taxonomy" id="8319"/>
    <lineage>
        <taxon>Eukaryota</taxon>
        <taxon>Metazoa</taxon>
        <taxon>Chordata</taxon>
        <taxon>Craniata</taxon>
        <taxon>Vertebrata</taxon>
        <taxon>Euteleostomi</taxon>
        <taxon>Amphibia</taxon>
        <taxon>Batrachia</taxon>
        <taxon>Caudata</taxon>
        <taxon>Salamandroidea</taxon>
        <taxon>Salamandridae</taxon>
        <taxon>Pleurodelinae</taxon>
        <taxon>Pleurodeles</taxon>
    </lineage>
</organism>
<keyword evidence="3" id="KW-1185">Reference proteome</keyword>
<dbReference type="AlphaFoldDB" id="A0AAV7PGU3"/>